<organism evidence="1 2">
    <name type="scientific">Colocasia esculenta</name>
    <name type="common">Wild taro</name>
    <name type="synonym">Arum esculentum</name>
    <dbReference type="NCBI Taxonomy" id="4460"/>
    <lineage>
        <taxon>Eukaryota</taxon>
        <taxon>Viridiplantae</taxon>
        <taxon>Streptophyta</taxon>
        <taxon>Embryophyta</taxon>
        <taxon>Tracheophyta</taxon>
        <taxon>Spermatophyta</taxon>
        <taxon>Magnoliopsida</taxon>
        <taxon>Liliopsida</taxon>
        <taxon>Araceae</taxon>
        <taxon>Aroideae</taxon>
        <taxon>Colocasieae</taxon>
        <taxon>Colocasia</taxon>
    </lineage>
</organism>
<comment type="caution">
    <text evidence="1">The sequence shown here is derived from an EMBL/GenBank/DDBJ whole genome shotgun (WGS) entry which is preliminary data.</text>
</comment>
<name>A0A843TU34_COLES</name>
<gene>
    <name evidence="1" type="ORF">Taro_006917</name>
</gene>
<sequence>MVSAGVPSVTSVVCLTPLVSAGVVCVARPRLAVVALRCSLPLLSSTLLVPATLAGEGLVIPTGPCSRGSPPLFPSARGSSSRELGVGRVAEAAVALCCYQQQRERVL</sequence>
<keyword evidence="2" id="KW-1185">Reference proteome</keyword>
<evidence type="ECO:0000313" key="2">
    <source>
        <dbReference type="Proteomes" id="UP000652761"/>
    </source>
</evidence>
<dbReference type="AlphaFoldDB" id="A0A843TU34"/>
<evidence type="ECO:0000313" key="1">
    <source>
        <dbReference type="EMBL" id="MQL74565.1"/>
    </source>
</evidence>
<dbReference type="Proteomes" id="UP000652761">
    <property type="component" value="Unassembled WGS sequence"/>
</dbReference>
<dbReference type="EMBL" id="NMUH01000214">
    <property type="protein sequence ID" value="MQL74565.1"/>
    <property type="molecule type" value="Genomic_DNA"/>
</dbReference>
<accession>A0A843TU34</accession>
<proteinExistence type="predicted"/>
<reference evidence="1" key="1">
    <citation type="submission" date="2017-07" db="EMBL/GenBank/DDBJ databases">
        <title>Taro Niue Genome Assembly and Annotation.</title>
        <authorList>
            <person name="Atibalentja N."/>
            <person name="Keating K."/>
            <person name="Fields C.J."/>
        </authorList>
    </citation>
    <scope>NUCLEOTIDE SEQUENCE</scope>
    <source>
        <strain evidence="1">Niue_2</strain>
        <tissue evidence="1">Leaf</tissue>
    </source>
</reference>
<protein>
    <submittedName>
        <fullName evidence="1">Uncharacterized protein</fullName>
    </submittedName>
</protein>